<dbReference type="PROSITE" id="PS50893">
    <property type="entry name" value="ABC_TRANSPORTER_2"/>
    <property type="match status" value="1"/>
</dbReference>
<reference evidence="14" key="1">
    <citation type="submission" date="2021-02" db="EMBL/GenBank/DDBJ databases">
        <authorList>
            <person name="Dougan E. K."/>
            <person name="Rhodes N."/>
            <person name="Thang M."/>
            <person name="Chan C."/>
        </authorList>
    </citation>
    <scope>NUCLEOTIDE SEQUENCE</scope>
</reference>
<evidence type="ECO:0000256" key="7">
    <source>
        <dbReference type="ARBA" id="ARBA00022967"/>
    </source>
</evidence>
<dbReference type="PANTHER" id="PTHR43394:SF5">
    <property type="entry name" value="ABC TRANSPORTER B FAMILY"/>
    <property type="match status" value="1"/>
</dbReference>
<evidence type="ECO:0000259" key="12">
    <source>
        <dbReference type="PROSITE" id="PS50893"/>
    </source>
</evidence>
<name>A0A812NKU8_SYMPI</name>
<dbReference type="GO" id="GO:0016887">
    <property type="term" value="F:ATP hydrolysis activity"/>
    <property type="evidence" value="ECO:0007669"/>
    <property type="project" value="InterPro"/>
</dbReference>
<comment type="caution">
    <text evidence="14">The sequence shown here is derived from an EMBL/GenBank/DDBJ whole genome shotgun (WGS) entry which is preliminary data.</text>
</comment>
<feature type="transmembrane region" description="Helical" evidence="11">
    <location>
        <begin position="137"/>
        <end position="155"/>
    </location>
</feature>
<evidence type="ECO:0000256" key="10">
    <source>
        <dbReference type="SAM" id="MobiDB-lite"/>
    </source>
</evidence>
<dbReference type="SUPFAM" id="SSF90123">
    <property type="entry name" value="ABC transporter transmembrane region"/>
    <property type="match status" value="1"/>
</dbReference>
<dbReference type="GO" id="GO:0090374">
    <property type="term" value="P:oligopeptide export from mitochondrion"/>
    <property type="evidence" value="ECO:0007669"/>
    <property type="project" value="TreeGrafter"/>
</dbReference>
<dbReference type="Gene3D" id="3.40.50.300">
    <property type="entry name" value="P-loop containing nucleotide triphosphate hydrolases"/>
    <property type="match status" value="1"/>
</dbReference>
<dbReference type="FunFam" id="1.20.1560.10:FF:000215">
    <property type="entry name" value="ABC transporter B family member 4"/>
    <property type="match status" value="1"/>
</dbReference>
<evidence type="ECO:0000256" key="5">
    <source>
        <dbReference type="ARBA" id="ARBA00022741"/>
    </source>
</evidence>
<dbReference type="GO" id="GO:0005743">
    <property type="term" value="C:mitochondrial inner membrane"/>
    <property type="evidence" value="ECO:0007669"/>
    <property type="project" value="TreeGrafter"/>
</dbReference>
<dbReference type="Pfam" id="PF00664">
    <property type="entry name" value="ABC_membrane"/>
    <property type="match status" value="1"/>
</dbReference>
<keyword evidence="8 11" id="KW-1133">Transmembrane helix</keyword>
<keyword evidence="15" id="KW-1185">Reference proteome</keyword>
<feature type="transmembrane region" description="Helical" evidence="11">
    <location>
        <begin position="290"/>
        <end position="311"/>
    </location>
</feature>
<organism evidence="14 15">
    <name type="scientific">Symbiodinium pilosum</name>
    <name type="common">Dinoflagellate</name>
    <dbReference type="NCBI Taxonomy" id="2952"/>
    <lineage>
        <taxon>Eukaryota</taxon>
        <taxon>Sar</taxon>
        <taxon>Alveolata</taxon>
        <taxon>Dinophyceae</taxon>
        <taxon>Suessiales</taxon>
        <taxon>Symbiodiniaceae</taxon>
        <taxon>Symbiodinium</taxon>
    </lineage>
</organism>
<dbReference type="CDD" id="cd18572">
    <property type="entry name" value="ABC_6TM_TAP"/>
    <property type="match status" value="1"/>
</dbReference>
<evidence type="ECO:0000256" key="1">
    <source>
        <dbReference type="ARBA" id="ARBA00004127"/>
    </source>
</evidence>
<evidence type="ECO:0000313" key="15">
    <source>
        <dbReference type="Proteomes" id="UP000649617"/>
    </source>
</evidence>
<gene>
    <name evidence="14" type="primary">ABCB25</name>
    <name evidence="14" type="ORF">SPIL2461_LOCUS7430</name>
</gene>
<comment type="similarity">
    <text evidence="2">Belongs to the ABC transporter superfamily. ABCB family. MHC peptide exporter (TC 3.A.1.209) subfamily.</text>
</comment>
<dbReference type="InterPro" id="IPR039421">
    <property type="entry name" value="Type_1_exporter"/>
</dbReference>
<dbReference type="Pfam" id="PF00005">
    <property type="entry name" value="ABC_tran"/>
    <property type="match status" value="1"/>
</dbReference>
<dbReference type="GO" id="GO:0005524">
    <property type="term" value="F:ATP binding"/>
    <property type="evidence" value="ECO:0007669"/>
    <property type="project" value="UniProtKB-KW"/>
</dbReference>
<dbReference type="SUPFAM" id="SSF52540">
    <property type="entry name" value="P-loop containing nucleoside triphosphate hydrolases"/>
    <property type="match status" value="1"/>
</dbReference>
<feature type="domain" description="ABC transporter" evidence="12">
    <location>
        <begin position="620"/>
        <end position="859"/>
    </location>
</feature>
<feature type="transmembrane region" description="Helical" evidence="11">
    <location>
        <begin position="439"/>
        <end position="457"/>
    </location>
</feature>
<accession>A0A812NKU8</accession>
<feature type="transmembrane region" description="Helical" evidence="11">
    <location>
        <begin position="167"/>
        <end position="188"/>
    </location>
</feature>
<dbReference type="AlphaFoldDB" id="A0A812NKU8"/>
<dbReference type="GO" id="GO:0012505">
    <property type="term" value="C:endomembrane system"/>
    <property type="evidence" value="ECO:0007669"/>
    <property type="project" value="UniProtKB-SubCell"/>
</dbReference>
<evidence type="ECO:0000256" key="4">
    <source>
        <dbReference type="ARBA" id="ARBA00022692"/>
    </source>
</evidence>
<dbReference type="PANTHER" id="PTHR43394">
    <property type="entry name" value="ATP-DEPENDENT PERMEASE MDL1, MITOCHONDRIAL"/>
    <property type="match status" value="1"/>
</dbReference>
<feature type="transmembrane region" description="Helical" evidence="11">
    <location>
        <begin position="414"/>
        <end position="433"/>
    </location>
</feature>
<keyword evidence="3" id="KW-0813">Transport</keyword>
<feature type="region of interest" description="Disordered" evidence="10">
    <location>
        <begin position="865"/>
        <end position="885"/>
    </location>
</feature>
<evidence type="ECO:0000256" key="11">
    <source>
        <dbReference type="SAM" id="Phobius"/>
    </source>
</evidence>
<evidence type="ECO:0000256" key="9">
    <source>
        <dbReference type="ARBA" id="ARBA00023136"/>
    </source>
</evidence>
<dbReference type="InterPro" id="IPR011527">
    <property type="entry name" value="ABC1_TM_dom"/>
</dbReference>
<feature type="non-terminal residue" evidence="14">
    <location>
        <position position="1"/>
    </location>
</feature>
<dbReference type="Proteomes" id="UP000649617">
    <property type="component" value="Unassembled WGS sequence"/>
</dbReference>
<dbReference type="OrthoDB" id="6500128at2759"/>
<dbReference type="InterPro" id="IPR046349">
    <property type="entry name" value="C1-like_sf"/>
</dbReference>
<dbReference type="InterPro" id="IPR003439">
    <property type="entry name" value="ABC_transporter-like_ATP-bd"/>
</dbReference>
<dbReference type="InterPro" id="IPR017871">
    <property type="entry name" value="ABC_transporter-like_CS"/>
</dbReference>
<keyword evidence="5" id="KW-0547">Nucleotide-binding</keyword>
<evidence type="ECO:0000259" key="13">
    <source>
        <dbReference type="PROSITE" id="PS50929"/>
    </source>
</evidence>
<evidence type="ECO:0000256" key="8">
    <source>
        <dbReference type="ARBA" id="ARBA00022989"/>
    </source>
</evidence>
<protein>
    <submittedName>
        <fullName evidence="14">ABCB25 protein</fullName>
    </submittedName>
</protein>
<dbReference type="InterPro" id="IPR003593">
    <property type="entry name" value="AAA+_ATPase"/>
</dbReference>
<feature type="transmembrane region" description="Helical" evidence="11">
    <location>
        <begin position="338"/>
        <end position="359"/>
    </location>
</feature>
<evidence type="ECO:0000256" key="2">
    <source>
        <dbReference type="ARBA" id="ARBA00006493"/>
    </source>
</evidence>
<dbReference type="InterPro" id="IPR027417">
    <property type="entry name" value="P-loop_NTPase"/>
</dbReference>
<evidence type="ECO:0000256" key="6">
    <source>
        <dbReference type="ARBA" id="ARBA00022840"/>
    </source>
</evidence>
<feature type="transmembrane region" description="Helical" evidence="11">
    <location>
        <begin position="40"/>
        <end position="57"/>
    </location>
</feature>
<dbReference type="EMBL" id="CAJNIZ010011572">
    <property type="protein sequence ID" value="CAE7321654.1"/>
    <property type="molecule type" value="Genomic_DNA"/>
</dbReference>
<feature type="domain" description="ABC transmembrane type-1" evidence="13">
    <location>
        <begin position="295"/>
        <end position="585"/>
    </location>
</feature>
<sequence length="885" mass="98224">AFVVDIAIALSIYYIGGHSKKDAGVDEYESATSDTLTCCLVRIVVFPLMASLAFFVYRRTEACSPLQQFRVAQESVREVTSNGTNGDLRVPLAEVPMQAVNGSPSSSIASSTSEKSAFEMNRDHALLMKRAERRKEIIMLVLFAVSTGMSFYNGIKCIVYHYDPRFLALQGTLQAFTMIMINLEYFMLKTLLNKFTEEQGELIPHIHMHPLFFETGLKCHGCDVCSDQMKGPHYIAYRCRTCDFDLCPRCYKQKDKHSAKGFGARSVRRDGEQITTWTYFKRIVTLSLDFWPTLVAAVVCLVITQGLQIFAPNVQGSIFDGILSYLQKPEEGRSKFEYAMLTYVIINVLQGAFSGLKALAQELVQRRMACSVRLKLFASVVRMDIAFFDTMHTGQLTSRLTNDASQMTQPLSTLMNDLLANILLLVGGMLMAFRTSWKLSILALTIVPPITYSYRAYAKWARKITRSIYCAYGEANSTATDAISNIRTVRGFSTEEHEAFKYSDSINTALGHGVRNAYVGASVTAFSTYLNLGTAVLILWYGGQLVCDEKGRVMSIGSLITFQLYWNMMNNAFIALGNVFNDLIRSSSAAERVFSLIDARPDVNPDDGEEVTRDTVKGHLQLRGIQFRYRSRPDTMVLKGIDMDMPPGTTTALVGKSGGGKSTLVHLLMRFYEPTGGEIFLDGRSMTALSSKSVRRCCGFVAQDTQLFSCSVEENLAYGLGRDHTLDEVIEACRAANAHEFILDMEEGYETRVGEKGIMLSGGQKQRLAIARCFLRKPRMLFLDEATSALDAENEAIVQGALETLLSELNSTVVLIAHRLSTVINATQICVVHKGSIVEKGNHDELVAHGGVYAQLVSRQLSRDASAVMDSKKEKPKNSSKLVGK</sequence>
<keyword evidence="6" id="KW-0067">ATP-binding</keyword>
<proteinExistence type="inferred from homology"/>
<dbReference type="GO" id="GO:0015421">
    <property type="term" value="F:ABC-type oligopeptide transporter activity"/>
    <property type="evidence" value="ECO:0007669"/>
    <property type="project" value="TreeGrafter"/>
</dbReference>
<dbReference type="Gene3D" id="1.20.1560.10">
    <property type="entry name" value="ABC transporter type 1, transmembrane domain"/>
    <property type="match status" value="1"/>
</dbReference>
<evidence type="ECO:0000313" key="14">
    <source>
        <dbReference type="EMBL" id="CAE7321654.1"/>
    </source>
</evidence>
<dbReference type="SMART" id="SM00382">
    <property type="entry name" value="AAA"/>
    <property type="match status" value="1"/>
</dbReference>
<dbReference type="PROSITE" id="PS50929">
    <property type="entry name" value="ABC_TM1F"/>
    <property type="match status" value="1"/>
</dbReference>
<dbReference type="FunFam" id="3.40.50.300:FF:000140">
    <property type="entry name" value="Lipid A export ATP-binding/permease protein MsbA"/>
    <property type="match status" value="1"/>
</dbReference>
<dbReference type="InterPro" id="IPR036640">
    <property type="entry name" value="ABC1_TM_sf"/>
</dbReference>
<dbReference type="SUPFAM" id="SSF57889">
    <property type="entry name" value="Cysteine-rich domain"/>
    <property type="match status" value="1"/>
</dbReference>
<keyword evidence="7" id="KW-1278">Translocase</keyword>
<evidence type="ECO:0000256" key="3">
    <source>
        <dbReference type="ARBA" id="ARBA00022448"/>
    </source>
</evidence>
<comment type="subcellular location">
    <subcellularLocation>
        <location evidence="1">Endomembrane system</location>
        <topology evidence="1">Multi-pass membrane protein</topology>
    </subcellularLocation>
</comment>
<keyword evidence="9 11" id="KW-0472">Membrane</keyword>
<keyword evidence="4 11" id="KW-0812">Transmembrane</keyword>
<dbReference type="PROSITE" id="PS00211">
    <property type="entry name" value="ABC_TRANSPORTER_1"/>
    <property type="match status" value="1"/>
</dbReference>